<dbReference type="InterPro" id="IPR019186">
    <property type="entry name" value="Nucleolar_protein_12"/>
</dbReference>
<feature type="compositionally biased region" description="Acidic residues" evidence="5">
    <location>
        <begin position="94"/>
        <end position="111"/>
    </location>
</feature>
<dbReference type="GO" id="GO:0005730">
    <property type="term" value="C:nucleolus"/>
    <property type="evidence" value="ECO:0007669"/>
    <property type="project" value="UniProtKB-SubCell"/>
</dbReference>
<feature type="compositionally biased region" description="Basic and acidic residues" evidence="5">
    <location>
        <begin position="135"/>
        <end position="147"/>
    </location>
</feature>
<name>A0ABD2ZUN3_9GENT</name>
<gene>
    <name evidence="6" type="ORF">ACH5RR_015021</name>
</gene>
<feature type="compositionally biased region" description="Basic residues" evidence="5">
    <location>
        <begin position="165"/>
        <end position="200"/>
    </location>
</feature>
<evidence type="ECO:0000256" key="1">
    <source>
        <dbReference type="ARBA" id="ARBA00004604"/>
    </source>
</evidence>
<proteinExistence type="inferred from homology"/>
<keyword evidence="4" id="KW-0539">Nucleus</keyword>
<comment type="caution">
    <text evidence="6">The sequence shown here is derived from an EMBL/GenBank/DDBJ whole genome shotgun (WGS) entry which is preliminary data.</text>
</comment>
<sequence length="200" mass="23047">MAEAAVEESELPAGKAARHIKKRALKNKSLSVSFDEKDLKDFVTGFHKRKKKRRKEAEHKLQEAERRKRIEARKKRKLERELVMYGGAPPDSNADVDESDDNQDGSEEEEPIASVSGTTMYDNGDVQVTVTTNEISREEEYPSERSLPEALQFVGVPDKKMTRIPVHKKKQFKKVEKKRSHPKPQSKRDKRKGKSKNKRH</sequence>
<dbReference type="Proteomes" id="UP001630127">
    <property type="component" value="Unassembled WGS sequence"/>
</dbReference>
<evidence type="ECO:0000256" key="2">
    <source>
        <dbReference type="ARBA" id="ARBA00007175"/>
    </source>
</evidence>
<comment type="subcellular location">
    <subcellularLocation>
        <location evidence="1">Nucleus</location>
        <location evidence="1">Nucleolus</location>
    </subcellularLocation>
</comment>
<organism evidence="6 7">
    <name type="scientific">Cinchona calisaya</name>
    <dbReference type="NCBI Taxonomy" id="153742"/>
    <lineage>
        <taxon>Eukaryota</taxon>
        <taxon>Viridiplantae</taxon>
        <taxon>Streptophyta</taxon>
        <taxon>Embryophyta</taxon>
        <taxon>Tracheophyta</taxon>
        <taxon>Spermatophyta</taxon>
        <taxon>Magnoliopsida</taxon>
        <taxon>eudicotyledons</taxon>
        <taxon>Gunneridae</taxon>
        <taxon>Pentapetalae</taxon>
        <taxon>asterids</taxon>
        <taxon>lamiids</taxon>
        <taxon>Gentianales</taxon>
        <taxon>Rubiaceae</taxon>
        <taxon>Cinchonoideae</taxon>
        <taxon>Cinchoneae</taxon>
        <taxon>Cinchona</taxon>
    </lineage>
</organism>
<comment type="similarity">
    <text evidence="2">Belongs to the RRP17 family.</text>
</comment>
<evidence type="ECO:0000313" key="6">
    <source>
        <dbReference type="EMBL" id="KAL3522187.1"/>
    </source>
</evidence>
<evidence type="ECO:0000256" key="3">
    <source>
        <dbReference type="ARBA" id="ARBA00023054"/>
    </source>
</evidence>
<evidence type="ECO:0000256" key="4">
    <source>
        <dbReference type="ARBA" id="ARBA00023242"/>
    </source>
</evidence>
<accession>A0ABD2ZUN3</accession>
<evidence type="ECO:0000256" key="5">
    <source>
        <dbReference type="SAM" id="MobiDB-lite"/>
    </source>
</evidence>
<reference evidence="6 7" key="1">
    <citation type="submission" date="2024-11" db="EMBL/GenBank/DDBJ databases">
        <title>A near-complete genome assembly of Cinchona calisaya.</title>
        <authorList>
            <person name="Lian D.C."/>
            <person name="Zhao X.W."/>
            <person name="Wei L."/>
        </authorList>
    </citation>
    <scope>NUCLEOTIDE SEQUENCE [LARGE SCALE GENOMIC DNA]</scope>
    <source>
        <tissue evidence="6">Nenye</tissue>
    </source>
</reference>
<dbReference type="Pfam" id="PF09805">
    <property type="entry name" value="Nop25"/>
    <property type="match status" value="1"/>
</dbReference>
<feature type="region of interest" description="Disordered" evidence="5">
    <location>
        <begin position="46"/>
        <end position="200"/>
    </location>
</feature>
<evidence type="ECO:0000313" key="7">
    <source>
        <dbReference type="Proteomes" id="UP001630127"/>
    </source>
</evidence>
<feature type="compositionally biased region" description="Basic and acidic residues" evidence="5">
    <location>
        <begin position="55"/>
        <end position="68"/>
    </location>
</feature>
<keyword evidence="3" id="KW-0175">Coiled coil</keyword>
<dbReference type="AlphaFoldDB" id="A0ABD2ZUN3"/>
<keyword evidence="7" id="KW-1185">Reference proteome</keyword>
<dbReference type="PANTHER" id="PTHR14577">
    <property type="entry name" value="NUCLEOLAR PROTEIN 12"/>
    <property type="match status" value="1"/>
</dbReference>
<dbReference type="EMBL" id="JBJUIK010000007">
    <property type="protein sequence ID" value="KAL3522187.1"/>
    <property type="molecule type" value="Genomic_DNA"/>
</dbReference>
<feature type="compositionally biased region" description="Polar residues" evidence="5">
    <location>
        <begin position="115"/>
        <end position="134"/>
    </location>
</feature>
<dbReference type="PANTHER" id="PTHR14577:SF0">
    <property type="entry name" value="NUCLEOLAR PROTEIN 12"/>
    <property type="match status" value="1"/>
</dbReference>
<evidence type="ECO:0008006" key="8">
    <source>
        <dbReference type="Google" id="ProtNLM"/>
    </source>
</evidence>
<protein>
    <recommendedName>
        <fullName evidence="8">Ribosomal RNA-processing protein 17</fullName>
    </recommendedName>
</protein>